<evidence type="ECO:0000313" key="2">
    <source>
        <dbReference type="EMBL" id="KAF0924699.1"/>
    </source>
</evidence>
<gene>
    <name evidence="2" type="ORF">E2562_014504</name>
</gene>
<name>A0A6G1EIX1_9ORYZ</name>
<protein>
    <submittedName>
        <fullName evidence="2">Uncharacterized protein</fullName>
    </submittedName>
</protein>
<evidence type="ECO:0000313" key="3">
    <source>
        <dbReference type="Proteomes" id="UP000479710"/>
    </source>
</evidence>
<dbReference type="AlphaFoldDB" id="A0A6G1EIX1"/>
<feature type="region of interest" description="Disordered" evidence="1">
    <location>
        <begin position="97"/>
        <end position="135"/>
    </location>
</feature>
<keyword evidence="3" id="KW-1185">Reference proteome</keyword>
<organism evidence="2 3">
    <name type="scientific">Oryza meyeriana var. granulata</name>
    <dbReference type="NCBI Taxonomy" id="110450"/>
    <lineage>
        <taxon>Eukaryota</taxon>
        <taxon>Viridiplantae</taxon>
        <taxon>Streptophyta</taxon>
        <taxon>Embryophyta</taxon>
        <taxon>Tracheophyta</taxon>
        <taxon>Spermatophyta</taxon>
        <taxon>Magnoliopsida</taxon>
        <taxon>Liliopsida</taxon>
        <taxon>Poales</taxon>
        <taxon>Poaceae</taxon>
        <taxon>BOP clade</taxon>
        <taxon>Oryzoideae</taxon>
        <taxon>Oryzeae</taxon>
        <taxon>Oryzinae</taxon>
        <taxon>Oryza</taxon>
        <taxon>Oryza meyeriana</taxon>
    </lineage>
</organism>
<evidence type="ECO:0000256" key="1">
    <source>
        <dbReference type="SAM" id="MobiDB-lite"/>
    </source>
</evidence>
<dbReference type="EMBL" id="SPHZ02000003">
    <property type="protein sequence ID" value="KAF0924699.1"/>
    <property type="molecule type" value="Genomic_DNA"/>
</dbReference>
<proteinExistence type="predicted"/>
<dbReference type="Proteomes" id="UP000479710">
    <property type="component" value="Unassembled WGS sequence"/>
</dbReference>
<comment type="caution">
    <text evidence="2">The sequence shown here is derived from an EMBL/GenBank/DDBJ whole genome shotgun (WGS) entry which is preliminary data.</text>
</comment>
<reference evidence="2 3" key="1">
    <citation type="submission" date="2019-11" db="EMBL/GenBank/DDBJ databases">
        <title>Whole genome sequence of Oryza granulata.</title>
        <authorList>
            <person name="Li W."/>
        </authorList>
    </citation>
    <scope>NUCLEOTIDE SEQUENCE [LARGE SCALE GENOMIC DNA]</scope>
    <source>
        <strain evidence="3">cv. Menghai</strain>
        <tissue evidence="2">Leaf</tissue>
    </source>
</reference>
<dbReference type="PROSITE" id="PS51257">
    <property type="entry name" value="PROKAR_LIPOPROTEIN"/>
    <property type="match status" value="1"/>
</dbReference>
<sequence length="162" mass="17199">MRCCREEQAYARANLALALELARALGSNSLVTAACMRRLHLGLLAGRSAPWWFRRTGDSAGGCWLGGNTKTTSASSSPGGADTSTFLFFYGLRAEGGPAGHDSRPMRRATTPGAATPLRTTSEAREEETGSEAGTGACRIKMEYARRQRLGLHLAIGPSVPN</sequence>
<accession>A0A6G1EIX1</accession>